<feature type="chain" id="PRO_5039637688" description="Bacterial spore germination immunoglobulin-like domain-containing protein" evidence="1">
    <location>
        <begin position="22"/>
        <end position="130"/>
    </location>
</feature>
<gene>
    <name evidence="3" type="ORF">PB1_03060</name>
</gene>
<evidence type="ECO:0000313" key="4">
    <source>
        <dbReference type="Proteomes" id="UP000010523"/>
    </source>
</evidence>
<comment type="caution">
    <text evidence="3">The sequence shown here is derived from an EMBL/GenBank/DDBJ whole genome shotgun (WGS) entry which is preliminary data.</text>
</comment>
<sequence>MKRLLLLLGLLSMLTAPVKMSAMENEKAEENPVFRNVKVSGEKGNYEVSGEARPIKGVFYFTVEDGHNEFIFETKRDHKTKFPVWAPFSISIDIDKNKLPLNGSLILNLYERSKKDNSIIHTYPVQLEQF</sequence>
<reference evidence="3 4" key="1">
    <citation type="journal article" date="2012" name="Appl. Environ. Microbiol.">
        <title>Genome Sequence of Thermotolerant Bacillus methanolicus: Features and Regulation Related to Methylotrophy and Production of L-Lysine and L-Glutamate from Methanol.</title>
        <authorList>
            <person name="Heggeset T.M."/>
            <person name="Krog A."/>
            <person name="Balzer S."/>
            <person name="Wentzel A."/>
            <person name="Ellingsen T.E."/>
            <person name="Brautaset T."/>
        </authorList>
    </citation>
    <scope>NUCLEOTIDE SEQUENCE [LARGE SCALE GENOMIC DNA]</scope>
    <source>
        <strain evidence="3 4">PB1</strain>
    </source>
</reference>
<organism evidence="3 4">
    <name type="scientific">Bacillus methanolicus PB1</name>
    <dbReference type="NCBI Taxonomy" id="997296"/>
    <lineage>
        <taxon>Bacteria</taxon>
        <taxon>Bacillati</taxon>
        <taxon>Bacillota</taxon>
        <taxon>Bacilli</taxon>
        <taxon>Bacillales</taxon>
        <taxon>Bacillaceae</taxon>
        <taxon>Bacillus</taxon>
    </lineage>
</organism>
<feature type="domain" description="Bacterial spore germination immunoglobulin-like" evidence="2">
    <location>
        <begin position="45"/>
        <end position="118"/>
    </location>
</feature>
<dbReference type="AlphaFoldDB" id="I3E5W4"/>
<feature type="signal peptide" evidence="1">
    <location>
        <begin position="1"/>
        <end position="21"/>
    </location>
</feature>
<protein>
    <recommendedName>
        <fullName evidence="2">Bacterial spore germination immunoglobulin-like domain-containing protein</fullName>
    </recommendedName>
</protein>
<dbReference type="PATRIC" id="fig|997296.3.peg.675"/>
<keyword evidence="1" id="KW-0732">Signal</keyword>
<evidence type="ECO:0000259" key="2">
    <source>
        <dbReference type="Pfam" id="PF10648"/>
    </source>
</evidence>
<proteinExistence type="predicted"/>
<keyword evidence="4" id="KW-1185">Reference proteome</keyword>
<evidence type="ECO:0000313" key="3">
    <source>
        <dbReference type="EMBL" id="EIJ81885.1"/>
    </source>
</evidence>
<evidence type="ECO:0000256" key="1">
    <source>
        <dbReference type="SAM" id="SignalP"/>
    </source>
</evidence>
<name>I3E5W4_BACMT</name>
<dbReference type="Proteomes" id="UP000010523">
    <property type="component" value="Unassembled WGS sequence"/>
</dbReference>
<dbReference type="OrthoDB" id="1357684at2"/>
<dbReference type="EMBL" id="AFEU01000001">
    <property type="protein sequence ID" value="EIJ81885.1"/>
    <property type="molecule type" value="Genomic_DNA"/>
</dbReference>
<dbReference type="InterPro" id="IPR018911">
    <property type="entry name" value="Gmad2_Ig-like_dom"/>
</dbReference>
<accession>I3E5W4</accession>
<dbReference type="Pfam" id="PF10648">
    <property type="entry name" value="Gmad2"/>
    <property type="match status" value="1"/>
</dbReference>
<dbReference type="STRING" id="997296.PB1_03060"/>
<dbReference type="eggNOG" id="ENOG5031QTN">
    <property type="taxonomic scope" value="Bacteria"/>
</dbReference>